<dbReference type="EMBL" id="BPLQ01012039">
    <property type="protein sequence ID" value="GIY62107.1"/>
    <property type="molecule type" value="Genomic_DNA"/>
</dbReference>
<evidence type="ECO:0000313" key="2">
    <source>
        <dbReference type="Proteomes" id="UP001054837"/>
    </source>
</evidence>
<comment type="caution">
    <text evidence="1">The sequence shown here is derived from an EMBL/GenBank/DDBJ whole genome shotgun (WGS) entry which is preliminary data.</text>
</comment>
<name>A0AAV4UVJ2_9ARAC</name>
<dbReference type="AlphaFoldDB" id="A0AAV4UVJ2"/>
<reference evidence="1 2" key="1">
    <citation type="submission" date="2021-06" db="EMBL/GenBank/DDBJ databases">
        <title>Caerostris darwini draft genome.</title>
        <authorList>
            <person name="Kono N."/>
            <person name="Arakawa K."/>
        </authorList>
    </citation>
    <scope>NUCLEOTIDE SEQUENCE [LARGE SCALE GENOMIC DNA]</scope>
</reference>
<accession>A0AAV4UVJ2</accession>
<sequence length="109" mass="12708">MSSIHRTIPTQREWGISCYTDFIEMPLEVIRPVNIRKQAMAVLLGKSRGILFLSCKRHSQLFPVVLLYRSFLITLNLVLINDLQFLKGRGEWYCGKNKSTLQVHPPLHW</sequence>
<evidence type="ECO:0000313" key="1">
    <source>
        <dbReference type="EMBL" id="GIY62107.1"/>
    </source>
</evidence>
<gene>
    <name evidence="1" type="ORF">CDAR_247101</name>
</gene>
<organism evidence="1 2">
    <name type="scientific">Caerostris darwini</name>
    <dbReference type="NCBI Taxonomy" id="1538125"/>
    <lineage>
        <taxon>Eukaryota</taxon>
        <taxon>Metazoa</taxon>
        <taxon>Ecdysozoa</taxon>
        <taxon>Arthropoda</taxon>
        <taxon>Chelicerata</taxon>
        <taxon>Arachnida</taxon>
        <taxon>Araneae</taxon>
        <taxon>Araneomorphae</taxon>
        <taxon>Entelegynae</taxon>
        <taxon>Araneoidea</taxon>
        <taxon>Araneidae</taxon>
        <taxon>Caerostris</taxon>
    </lineage>
</organism>
<protein>
    <submittedName>
        <fullName evidence="1">Uncharacterized protein</fullName>
    </submittedName>
</protein>
<proteinExistence type="predicted"/>
<dbReference type="Proteomes" id="UP001054837">
    <property type="component" value="Unassembled WGS sequence"/>
</dbReference>
<keyword evidence="2" id="KW-1185">Reference proteome</keyword>